<keyword evidence="2" id="KW-1185">Reference proteome</keyword>
<dbReference type="EMBL" id="BGPR01086726">
    <property type="protein sequence ID" value="GBM04526.1"/>
    <property type="molecule type" value="Genomic_DNA"/>
</dbReference>
<dbReference type="Proteomes" id="UP000499080">
    <property type="component" value="Unassembled WGS sequence"/>
</dbReference>
<organism evidence="1 2">
    <name type="scientific">Araneus ventricosus</name>
    <name type="common">Orbweaver spider</name>
    <name type="synonym">Epeira ventricosa</name>
    <dbReference type="NCBI Taxonomy" id="182803"/>
    <lineage>
        <taxon>Eukaryota</taxon>
        <taxon>Metazoa</taxon>
        <taxon>Ecdysozoa</taxon>
        <taxon>Arthropoda</taxon>
        <taxon>Chelicerata</taxon>
        <taxon>Arachnida</taxon>
        <taxon>Araneae</taxon>
        <taxon>Araneomorphae</taxon>
        <taxon>Entelegynae</taxon>
        <taxon>Araneoidea</taxon>
        <taxon>Araneidae</taxon>
        <taxon>Araneus</taxon>
    </lineage>
</organism>
<evidence type="ECO:0000313" key="2">
    <source>
        <dbReference type="Proteomes" id="UP000499080"/>
    </source>
</evidence>
<reference evidence="1 2" key="1">
    <citation type="journal article" date="2019" name="Sci. Rep.">
        <title>Orb-weaving spider Araneus ventricosus genome elucidates the spidroin gene catalogue.</title>
        <authorList>
            <person name="Kono N."/>
            <person name="Nakamura H."/>
            <person name="Ohtoshi R."/>
            <person name="Moran D.A.P."/>
            <person name="Shinohara A."/>
            <person name="Yoshida Y."/>
            <person name="Fujiwara M."/>
            <person name="Mori M."/>
            <person name="Tomita M."/>
            <person name="Arakawa K."/>
        </authorList>
    </citation>
    <scope>NUCLEOTIDE SEQUENCE [LARGE SCALE GENOMIC DNA]</scope>
</reference>
<sequence>LSSLEKCPSFVSCHPSRSVLLVSFVIPEKCPPSEVSSLRSVPPSVSFVIPRVGIPPSVKPLSSLEKCLSLLLVLSSLRSVLLLSSFVIPREGPSFCKFCLSPEKVPPVFYYPSEKGPPSVCLSSLEKVSFCPPPVFLSSERSLWVPAIPEKCPPSPFVKAIPRESVLLCRCLSSSRSPSLWGFIIPQNPREGPPSASFVIPREGPPF</sequence>
<protein>
    <submittedName>
        <fullName evidence="1">Uncharacterized protein</fullName>
    </submittedName>
</protein>
<feature type="non-terminal residue" evidence="1">
    <location>
        <position position="1"/>
    </location>
</feature>
<feature type="non-terminal residue" evidence="1">
    <location>
        <position position="207"/>
    </location>
</feature>
<comment type="caution">
    <text evidence="1">The sequence shown here is derived from an EMBL/GenBank/DDBJ whole genome shotgun (WGS) entry which is preliminary data.</text>
</comment>
<evidence type="ECO:0000313" key="1">
    <source>
        <dbReference type="EMBL" id="GBM04526.1"/>
    </source>
</evidence>
<gene>
    <name evidence="1" type="ORF">AVEN_52833_1</name>
</gene>
<name>A0A4Y2CKS7_ARAVE</name>
<dbReference type="AlphaFoldDB" id="A0A4Y2CKS7"/>
<proteinExistence type="predicted"/>
<accession>A0A4Y2CKS7</accession>